<reference evidence="1 2" key="1">
    <citation type="journal article" date="2012" name="BMC Genomics">
        <title>Comparative genomics of the white-rot fungi, Phanerochaete carnosa and P. chrysosporium, to elucidate the genetic basis of the distinct wood types they colonize.</title>
        <authorList>
            <person name="Suzuki H."/>
            <person name="MacDonald J."/>
            <person name="Syed K."/>
            <person name="Salamov A."/>
            <person name="Hori C."/>
            <person name="Aerts A."/>
            <person name="Henrissat B."/>
            <person name="Wiebenga A."/>
            <person name="vanKuyk P.A."/>
            <person name="Barry K."/>
            <person name="Lindquist E."/>
            <person name="LaButti K."/>
            <person name="Lapidus A."/>
            <person name="Lucas S."/>
            <person name="Coutinho P."/>
            <person name="Gong Y."/>
            <person name="Samejima M."/>
            <person name="Mahadevan R."/>
            <person name="Abou-Zaid M."/>
            <person name="de Vries R.P."/>
            <person name="Igarashi K."/>
            <person name="Yadav J.S."/>
            <person name="Grigoriev I.V."/>
            <person name="Master E.R."/>
        </authorList>
    </citation>
    <scope>NUCLEOTIDE SEQUENCE [LARGE SCALE GENOMIC DNA]</scope>
    <source>
        <strain evidence="1 2">HHB-10118-sp</strain>
    </source>
</reference>
<dbReference type="AlphaFoldDB" id="K5X006"/>
<evidence type="ECO:0000313" key="1">
    <source>
        <dbReference type="EMBL" id="EKM56107.1"/>
    </source>
</evidence>
<organism evidence="1 2">
    <name type="scientific">Phanerochaete carnosa (strain HHB-10118-sp)</name>
    <name type="common">White-rot fungus</name>
    <name type="synonym">Peniophora carnosa</name>
    <dbReference type="NCBI Taxonomy" id="650164"/>
    <lineage>
        <taxon>Eukaryota</taxon>
        <taxon>Fungi</taxon>
        <taxon>Dikarya</taxon>
        <taxon>Basidiomycota</taxon>
        <taxon>Agaricomycotina</taxon>
        <taxon>Agaricomycetes</taxon>
        <taxon>Polyporales</taxon>
        <taxon>Phanerochaetaceae</taxon>
        <taxon>Phanerochaete</taxon>
    </lineage>
</organism>
<dbReference type="InParanoid" id="K5X006"/>
<keyword evidence="2" id="KW-1185">Reference proteome</keyword>
<dbReference type="OrthoDB" id="2574879at2759"/>
<dbReference type="HOGENOM" id="CLU_071087_0_0_1"/>
<evidence type="ECO:0000313" key="2">
    <source>
        <dbReference type="Proteomes" id="UP000008370"/>
    </source>
</evidence>
<dbReference type="RefSeq" id="XP_007396405.1">
    <property type="nucleotide sequence ID" value="XM_007396343.1"/>
</dbReference>
<sequence>MEAAASPLKALSPVQERKLRDFLEDRFLELTRNFKKRCVPAVLCIFRFRSTRPSSEPTSTTVATLADYLRESHTLFSLTLQIPPTPPSASLRTTFLLRLTGDIMGAIPGYRPTPDVLPQLLDWLNDLDRGWLAVLRGQAWDADARVGTDVPHALQPPDGDAPASTTVLGSPLSQTERTRLRSLLIGGTAQLEEWLVNLDAARSDADYTMVLETMGLQQGFDDLFSGTLTEMGSFDGAV</sequence>
<proteinExistence type="predicted"/>
<name>K5X006_PHACS</name>
<protein>
    <submittedName>
        <fullName evidence="1">Uncharacterized protein</fullName>
    </submittedName>
</protein>
<accession>K5X006</accession>
<dbReference type="Proteomes" id="UP000008370">
    <property type="component" value="Unassembled WGS sequence"/>
</dbReference>
<dbReference type="KEGG" id="pco:PHACADRAFT_257180"/>
<feature type="non-terminal residue" evidence="1">
    <location>
        <position position="238"/>
    </location>
</feature>
<gene>
    <name evidence="1" type="ORF">PHACADRAFT_257180</name>
</gene>
<dbReference type="GeneID" id="18916780"/>
<dbReference type="EMBL" id="JH930472">
    <property type="protein sequence ID" value="EKM56107.1"/>
    <property type="molecule type" value="Genomic_DNA"/>
</dbReference>